<evidence type="ECO:0000256" key="7">
    <source>
        <dbReference type="ARBA" id="ARBA00023136"/>
    </source>
</evidence>
<dbReference type="PRINTS" id="PR00119">
    <property type="entry name" value="CATATPASE"/>
</dbReference>
<dbReference type="CDD" id="cd02079">
    <property type="entry name" value="P-type_ATPase_HM"/>
    <property type="match status" value="1"/>
</dbReference>
<dbReference type="Pfam" id="PF00702">
    <property type="entry name" value="Hydrolase"/>
    <property type="match status" value="1"/>
</dbReference>
<dbReference type="FunFam" id="3.40.1110.10:FF:000043">
    <property type="entry name" value="Putative cadmium/zinc-transporting ATPase 3"/>
    <property type="match status" value="1"/>
</dbReference>
<feature type="transmembrane region" description="Helical" evidence="9">
    <location>
        <begin position="120"/>
        <end position="140"/>
    </location>
</feature>
<dbReference type="Gene3D" id="2.70.150.10">
    <property type="entry name" value="Calcium-transporting ATPase, cytoplasmic transduction domain A"/>
    <property type="match status" value="1"/>
</dbReference>
<keyword evidence="6 9" id="KW-1133">Transmembrane helix</keyword>
<dbReference type="PROSITE" id="PS50846">
    <property type="entry name" value="HMA_2"/>
    <property type="match status" value="1"/>
</dbReference>
<comment type="similarity">
    <text evidence="2">Belongs to the cation transport ATPase (P-type) (TC 3.A.3) family. Type IB subfamily.</text>
</comment>
<dbReference type="PANTHER" id="PTHR48085:SF5">
    <property type="entry name" value="CADMIUM_ZINC-TRANSPORTING ATPASE HMA4-RELATED"/>
    <property type="match status" value="1"/>
</dbReference>
<dbReference type="InterPro" id="IPR006121">
    <property type="entry name" value="HMA_dom"/>
</dbReference>
<keyword evidence="4" id="KW-0547">Nucleotide-binding</keyword>
<dbReference type="InterPro" id="IPR051014">
    <property type="entry name" value="Cation_Transport_ATPase_IB"/>
</dbReference>
<name>A0A6A1UWS8_9ROSI</name>
<dbReference type="InterPro" id="IPR023299">
    <property type="entry name" value="ATPase_P-typ_cyto_dom_N"/>
</dbReference>
<dbReference type="FunFam" id="2.70.150.10:FF:000002">
    <property type="entry name" value="Copper-transporting ATPase 1, putative"/>
    <property type="match status" value="1"/>
</dbReference>
<reference evidence="11 12" key="1">
    <citation type="journal article" date="2019" name="Plant Biotechnol. J.">
        <title>The red bayberry genome and genetic basis of sex determination.</title>
        <authorList>
            <person name="Jia H.M."/>
            <person name="Jia H.J."/>
            <person name="Cai Q.L."/>
            <person name="Wang Y."/>
            <person name="Zhao H.B."/>
            <person name="Yang W.F."/>
            <person name="Wang G.Y."/>
            <person name="Li Y.H."/>
            <person name="Zhan D.L."/>
            <person name="Shen Y.T."/>
            <person name="Niu Q.F."/>
            <person name="Chang L."/>
            <person name="Qiu J."/>
            <person name="Zhao L."/>
            <person name="Xie H.B."/>
            <person name="Fu W.Y."/>
            <person name="Jin J."/>
            <person name="Li X.W."/>
            <person name="Jiao Y."/>
            <person name="Zhou C.C."/>
            <person name="Tu T."/>
            <person name="Chai C.Y."/>
            <person name="Gao J.L."/>
            <person name="Fan L.J."/>
            <person name="van de Weg E."/>
            <person name="Wang J.Y."/>
            <person name="Gao Z.S."/>
        </authorList>
    </citation>
    <scope>NUCLEOTIDE SEQUENCE [LARGE SCALE GENOMIC DNA]</scope>
    <source>
        <tissue evidence="11">Leaves</tissue>
    </source>
</reference>
<evidence type="ECO:0000259" key="10">
    <source>
        <dbReference type="PROSITE" id="PS50846"/>
    </source>
</evidence>
<evidence type="ECO:0000256" key="6">
    <source>
        <dbReference type="ARBA" id="ARBA00022989"/>
    </source>
</evidence>
<evidence type="ECO:0000313" key="11">
    <source>
        <dbReference type="EMBL" id="KAB1204278.1"/>
    </source>
</evidence>
<dbReference type="PANTHER" id="PTHR48085">
    <property type="entry name" value="CADMIUM/ZINC-TRANSPORTING ATPASE HMA2-RELATED"/>
    <property type="match status" value="1"/>
</dbReference>
<evidence type="ECO:0000256" key="5">
    <source>
        <dbReference type="ARBA" id="ARBA00022840"/>
    </source>
</evidence>
<keyword evidence="5" id="KW-0067">ATP-binding</keyword>
<dbReference type="InterPro" id="IPR036163">
    <property type="entry name" value="HMA_dom_sf"/>
</dbReference>
<keyword evidence="3 9" id="KW-0812">Transmembrane</keyword>
<proteinExistence type="inferred from homology"/>
<dbReference type="OrthoDB" id="432719at2759"/>
<evidence type="ECO:0000256" key="4">
    <source>
        <dbReference type="ARBA" id="ARBA00022741"/>
    </source>
</evidence>
<dbReference type="PRINTS" id="PR00120">
    <property type="entry name" value="HATPASE"/>
</dbReference>
<comment type="caution">
    <text evidence="11">The sequence shown here is derived from an EMBL/GenBank/DDBJ whole genome shotgun (WGS) entry which is preliminary data.</text>
</comment>
<feature type="transmembrane region" description="Helical" evidence="9">
    <location>
        <begin position="621"/>
        <end position="640"/>
    </location>
</feature>
<organism evidence="11 12">
    <name type="scientific">Morella rubra</name>
    <name type="common">Chinese bayberry</name>
    <dbReference type="NCBI Taxonomy" id="262757"/>
    <lineage>
        <taxon>Eukaryota</taxon>
        <taxon>Viridiplantae</taxon>
        <taxon>Streptophyta</taxon>
        <taxon>Embryophyta</taxon>
        <taxon>Tracheophyta</taxon>
        <taxon>Spermatophyta</taxon>
        <taxon>Magnoliopsida</taxon>
        <taxon>eudicotyledons</taxon>
        <taxon>Gunneridae</taxon>
        <taxon>Pentapetalae</taxon>
        <taxon>rosids</taxon>
        <taxon>fabids</taxon>
        <taxon>Fagales</taxon>
        <taxon>Myricaceae</taxon>
        <taxon>Morella</taxon>
    </lineage>
</organism>
<dbReference type="GO" id="GO:0022857">
    <property type="term" value="F:transmembrane transporter activity"/>
    <property type="evidence" value="ECO:0007669"/>
    <property type="project" value="TreeGrafter"/>
</dbReference>
<feature type="region of interest" description="Disordered" evidence="8">
    <location>
        <begin position="677"/>
        <end position="734"/>
    </location>
</feature>
<dbReference type="InterPro" id="IPR008250">
    <property type="entry name" value="ATPase_P-typ_transduc_dom_A_sf"/>
</dbReference>
<dbReference type="InterPro" id="IPR036412">
    <property type="entry name" value="HAD-like_sf"/>
</dbReference>
<dbReference type="Gene3D" id="3.40.1110.10">
    <property type="entry name" value="Calcium-transporting ATPase, cytoplasmic domain N"/>
    <property type="match status" value="1"/>
</dbReference>
<dbReference type="InterPro" id="IPR023298">
    <property type="entry name" value="ATPase_P-typ_TM_dom_sf"/>
</dbReference>
<dbReference type="Pfam" id="PF00122">
    <property type="entry name" value="E1-E2_ATPase"/>
    <property type="match status" value="1"/>
</dbReference>
<dbReference type="Proteomes" id="UP000516437">
    <property type="component" value="Chromosome 8"/>
</dbReference>
<feature type="domain" description="HMA" evidence="10">
    <location>
        <begin position="14"/>
        <end position="80"/>
    </location>
</feature>
<evidence type="ECO:0000313" key="12">
    <source>
        <dbReference type="Proteomes" id="UP000516437"/>
    </source>
</evidence>
<dbReference type="SUPFAM" id="SSF81665">
    <property type="entry name" value="Calcium ATPase, transmembrane domain M"/>
    <property type="match status" value="1"/>
</dbReference>
<dbReference type="GO" id="GO:0016887">
    <property type="term" value="F:ATP hydrolysis activity"/>
    <property type="evidence" value="ECO:0007669"/>
    <property type="project" value="InterPro"/>
</dbReference>
<dbReference type="Gene3D" id="3.40.50.1000">
    <property type="entry name" value="HAD superfamily/HAD-like"/>
    <property type="match status" value="1"/>
</dbReference>
<dbReference type="GO" id="GO:0016020">
    <property type="term" value="C:membrane"/>
    <property type="evidence" value="ECO:0007669"/>
    <property type="project" value="UniProtKB-SubCell"/>
</dbReference>
<dbReference type="GO" id="GO:0005524">
    <property type="term" value="F:ATP binding"/>
    <property type="evidence" value="ECO:0007669"/>
    <property type="project" value="UniProtKB-KW"/>
</dbReference>
<dbReference type="InterPro" id="IPR023214">
    <property type="entry name" value="HAD_sf"/>
</dbReference>
<evidence type="ECO:0000256" key="8">
    <source>
        <dbReference type="SAM" id="MobiDB-lite"/>
    </source>
</evidence>
<dbReference type="SUPFAM" id="SSF81653">
    <property type="entry name" value="Calcium ATPase, transduction domain A"/>
    <property type="match status" value="1"/>
</dbReference>
<dbReference type="EMBL" id="RXIC02000026">
    <property type="protein sequence ID" value="KAB1204278.1"/>
    <property type="molecule type" value="Genomic_DNA"/>
</dbReference>
<dbReference type="SUPFAM" id="SSF56784">
    <property type="entry name" value="HAD-like"/>
    <property type="match status" value="1"/>
</dbReference>
<feature type="compositionally biased region" description="Basic and acidic residues" evidence="8">
    <location>
        <begin position="838"/>
        <end position="849"/>
    </location>
</feature>
<feature type="transmembrane region" description="Helical" evidence="9">
    <location>
        <begin position="315"/>
        <end position="336"/>
    </location>
</feature>
<feature type="region of interest" description="Disordered" evidence="8">
    <location>
        <begin position="807"/>
        <end position="863"/>
    </location>
</feature>
<dbReference type="NCBIfam" id="TIGR01494">
    <property type="entry name" value="ATPase_P-type"/>
    <property type="match status" value="2"/>
</dbReference>
<evidence type="ECO:0000256" key="1">
    <source>
        <dbReference type="ARBA" id="ARBA00004141"/>
    </source>
</evidence>
<gene>
    <name evidence="11" type="ORF">CJ030_MR8G009066</name>
</gene>
<dbReference type="PROSITE" id="PS01229">
    <property type="entry name" value="COF_2"/>
    <property type="match status" value="1"/>
</dbReference>
<accession>A0A6A1UWS8</accession>
<protein>
    <submittedName>
        <fullName evidence="11">Cadmium/zinc-transporting ATPase HMA2</fullName>
    </submittedName>
</protein>
<feature type="compositionally biased region" description="Basic and acidic residues" evidence="8">
    <location>
        <begin position="700"/>
        <end position="718"/>
    </location>
</feature>
<dbReference type="GO" id="GO:0046872">
    <property type="term" value="F:metal ion binding"/>
    <property type="evidence" value="ECO:0007669"/>
    <property type="project" value="InterPro"/>
</dbReference>
<comment type="subcellular location">
    <subcellularLocation>
        <location evidence="1">Membrane</location>
        <topology evidence="1">Multi-pass membrane protein</topology>
    </subcellularLocation>
</comment>
<dbReference type="AlphaFoldDB" id="A0A6A1UWS8"/>
<dbReference type="Gene3D" id="3.30.70.100">
    <property type="match status" value="1"/>
</dbReference>
<evidence type="ECO:0000256" key="3">
    <source>
        <dbReference type="ARBA" id="ARBA00022692"/>
    </source>
</evidence>
<dbReference type="SUPFAM" id="SSF55008">
    <property type="entry name" value="HMA, heavy metal-associated domain"/>
    <property type="match status" value="1"/>
</dbReference>
<sequence>MASQGKSKTEKRLQKSYFDVLGLCCSSEVPLIENMLKPLDGIKEVSVIVPSRTVIVLHDNLLITQIQIVKALNQARLEANVRVYGEESYKRKWPSPYAVVCGSLLLLSFLKYVYHPLQWLAVGAVAVGIFPVALKGFTAIRHLMIDINLLVMIAVMGTLAMNDYLEAGTIVFLFTIAEWLESRASHKANAVMSSLMSIAPQKAVIAETGEVVDADEVKLNTVLAIKAGEVIPIDGIVVEGRCEVDEKALTGESFPVTKQKDSTVWAGTINLNGYVSVKTTALAEDCVVAKMAKLVEEAQNSKTGTQRLIDKCAKYYTPAVLIISICFAAVPAALRVHNLNHWFHMALIVLVSACPCALILSTPVATFCALTKAATTGLLIKGGDYLETLAKIKTVAVSSIESKSSHPMSAALIDHARSLGIEPKPENVTEYQNFPGEGILGKIDGHDIYIGNRKIALRAGCGTVPALEGDMNGGKTVGYVYSSRTPAGIFSLSDACRSGVAEAMRELRLLGIKTAMLTGDRHAAAMHVQEQLDHPLEIVHAELLPEDKARIITEFKEEGLTAMIGDGVNDAPALATADIGISMGISGSALATETGQVILMSNDIRKIPEAIRLARKAHRKVIVNILLSITTKSAILALGFAGHPLVWAAVLADVGTCLLVILNSMLLLRGTEKPRGMTSKCHGAHHAQKRGCSDRNGSSSHDHHVQDSHHRCCSDSKTHSVHQPQKPHSGKCAAKCQSHPPNSNSCGDKKCMDSAQSHDGCLNSDEFHKDRHCHHAGSHHMVNHCLESNKMHNHGCSVPHTLNPHTQDKCSNSIGRKGEGDGPRETKHCNHSPPPLEESQKMTNHDQHCHSTNCGKSHDENHIDHGEAGKLVESSCNHHHPIPRAHPDSDNCGRKDCNGPLHTTIDIVPCTNHVESITMHALEKGKSHDENHIDHGAAGKLVDSSCNHHHPIPRAHPDSDNCGKDCNVPLHTTIDIVPCTQHVESITEHALEKRETGGCCKGHSEECIESLARHPPISNMEHREIGGCCKSYMKECCHKHGQLGASFGGGLSEIVTE</sequence>
<evidence type="ECO:0000256" key="2">
    <source>
        <dbReference type="ARBA" id="ARBA00006024"/>
    </source>
</evidence>
<feature type="compositionally biased region" description="Basic and acidic residues" evidence="8">
    <location>
        <begin position="816"/>
        <end position="828"/>
    </location>
</feature>
<feature type="transmembrane region" description="Helical" evidence="9">
    <location>
        <begin position="646"/>
        <end position="668"/>
    </location>
</feature>
<dbReference type="FunFam" id="3.30.70.100:FF:000022">
    <property type="entry name" value="Putative cadmium/zinc-transporting ATPase 3"/>
    <property type="match status" value="1"/>
</dbReference>
<dbReference type="InterPro" id="IPR059000">
    <property type="entry name" value="ATPase_P-type_domA"/>
</dbReference>
<dbReference type="InterPro" id="IPR001757">
    <property type="entry name" value="P_typ_ATPase"/>
</dbReference>
<evidence type="ECO:0000256" key="9">
    <source>
        <dbReference type="SAM" id="Phobius"/>
    </source>
</evidence>
<dbReference type="NCBIfam" id="TIGR01512">
    <property type="entry name" value="ATPase-IB2_Cd"/>
    <property type="match status" value="1"/>
</dbReference>
<keyword evidence="7 9" id="KW-0472">Membrane</keyword>
<keyword evidence="12" id="KW-1185">Reference proteome</keyword>
<feature type="transmembrane region" description="Helical" evidence="9">
    <location>
        <begin position="342"/>
        <end position="370"/>
    </location>
</feature>